<comment type="caution">
    <text evidence="3">The sequence shown here is derived from an EMBL/GenBank/DDBJ whole genome shotgun (WGS) entry which is preliminary data.</text>
</comment>
<name>A0A1F8FP55_9BACT</name>
<dbReference type="GO" id="GO:0009264">
    <property type="term" value="P:deoxyribonucleotide catabolic process"/>
    <property type="evidence" value="ECO:0007669"/>
    <property type="project" value="InterPro"/>
</dbReference>
<dbReference type="GO" id="GO:0004139">
    <property type="term" value="F:deoxyribose-phosphate aldolase activity"/>
    <property type="evidence" value="ECO:0007669"/>
    <property type="project" value="InterPro"/>
</dbReference>
<evidence type="ECO:0000313" key="4">
    <source>
        <dbReference type="Proteomes" id="UP000176581"/>
    </source>
</evidence>
<dbReference type="InterPro" id="IPR013785">
    <property type="entry name" value="Aldolase_TIM"/>
</dbReference>
<sequence length="249" mass="27115">MLGFAPKEIGERLDLAYLYPDGGDESIVALAETAKSIGAYGAVVYPSDIPMLCRLLKGSGVRSAAVVNFPDGRSGLREVEVAAQQANDDGAYGCDLVINLAEAEKRDWENISSLCTAVSILVRETKLICQIPFLWQYDRDAIPAIIDRLPSMGVGIVKDWTSKETSLGGGREGKPFSKLVDLSLRTRLEYTEWMANYIVKNNLRFKDRLLRIKIAGCVDATNAKQFLDAGADLLGASANKAQAIVEALR</sequence>
<dbReference type="PANTHER" id="PTHR10889:SF1">
    <property type="entry name" value="DEOXYRIBOSE-PHOSPHATE ALDOLASE"/>
    <property type="match status" value="1"/>
</dbReference>
<keyword evidence="2" id="KW-0704">Schiff base</keyword>
<dbReference type="PANTHER" id="PTHR10889">
    <property type="entry name" value="DEOXYRIBOSE-PHOSPHATE ALDOLASE"/>
    <property type="match status" value="1"/>
</dbReference>
<dbReference type="GO" id="GO:0016052">
    <property type="term" value="P:carbohydrate catabolic process"/>
    <property type="evidence" value="ECO:0007669"/>
    <property type="project" value="TreeGrafter"/>
</dbReference>
<gene>
    <name evidence="3" type="ORF">A3J47_02635</name>
</gene>
<reference evidence="3 4" key="1">
    <citation type="journal article" date="2016" name="Nat. Commun.">
        <title>Thousands of microbial genomes shed light on interconnected biogeochemical processes in an aquifer system.</title>
        <authorList>
            <person name="Anantharaman K."/>
            <person name="Brown C.T."/>
            <person name="Hug L.A."/>
            <person name="Sharon I."/>
            <person name="Castelle C.J."/>
            <person name="Probst A.J."/>
            <person name="Thomas B.C."/>
            <person name="Singh A."/>
            <person name="Wilkins M.J."/>
            <person name="Karaoz U."/>
            <person name="Brodie E.L."/>
            <person name="Williams K.H."/>
            <person name="Hubbard S.S."/>
            <person name="Banfield J.F."/>
        </authorList>
    </citation>
    <scope>NUCLEOTIDE SEQUENCE [LARGE SCALE GENOMIC DNA]</scope>
</reference>
<protein>
    <submittedName>
        <fullName evidence="3">Uncharacterized protein</fullName>
    </submittedName>
</protein>
<proteinExistence type="predicted"/>
<dbReference type="InterPro" id="IPR002915">
    <property type="entry name" value="DeoC/FbaB/LacD_aldolase"/>
</dbReference>
<dbReference type="SMART" id="SM01133">
    <property type="entry name" value="DeoC"/>
    <property type="match status" value="1"/>
</dbReference>
<dbReference type="CDD" id="cd00945">
    <property type="entry name" value="Aldolase_Class_I"/>
    <property type="match status" value="1"/>
</dbReference>
<dbReference type="Proteomes" id="UP000176581">
    <property type="component" value="Unassembled WGS sequence"/>
</dbReference>
<dbReference type="GO" id="GO:0005737">
    <property type="term" value="C:cytoplasm"/>
    <property type="evidence" value="ECO:0007669"/>
    <property type="project" value="InterPro"/>
</dbReference>
<dbReference type="InterPro" id="IPR011343">
    <property type="entry name" value="DeoC"/>
</dbReference>
<dbReference type="Gene3D" id="3.20.20.70">
    <property type="entry name" value="Aldolase class I"/>
    <property type="match status" value="1"/>
</dbReference>
<dbReference type="AlphaFoldDB" id="A0A1F8FP55"/>
<evidence type="ECO:0000313" key="3">
    <source>
        <dbReference type="EMBL" id="OGN14873.1"/>
    </source>
</evidence>
<evidence type="ECO:0000256" key="2">
    <source>
        <dbReference type="ARBA" id="ARBA00023270"/>
    </source>
</evidence>
<organism evidence="3 4">
    <name type="scientific">Candidatus Yanofskybacteria bacterium RIFCSPHIGHO2_02_FULL_43_22</name>
    <dbReference type="NCBI Taxonomy" id="1802681"/>
    <lineage>
        <taxon>Bacteria</taxon>
        <taxon>Candidatus Yanofskyibacteriota</taxon>
    </lineage>
</organism>
<evidence type="ECO:0000256" key="1">
    <source>
        <dbReference type="ARBA" id="ARBA00022490"/>
    </source>
</evidence>
<dbReference type="SUPFAM" id="SSF51569">
    <property type="entry name" value="Aldolase"/>
    <property type="match status" value="1"/>
</dbReference>
<dbReference type="EMBL" id="MGJV01000019">
    <property type="protein sequence ID" value="OGN14873.1"/>
    <property type="molecule type" value="Genomic_DNA"/>
</dbReference>
<keyword evidence="1" id="KW-0963">Cytoplasm</keyword>
<accession>A0A1F8FP55</accession>